<dbReference type="Pfam" id="PF13432">
    <property type="entry name" value="TPR_16"/>
    <property type="match status" value="1"/>
</dbReference>
<dbReference type="PANTHER" id="PTHR12558:SF13">
    <property type="entry name" value="CELL DIVISION CYCLE PROTEIN 27 HOMOLOG"/>
    <property type="match status" value="1"/>
</dbReference>
<reference evidence="2 5" key="2">
    <citation type="submission" date="2019-07" db="EMBL/GenBank/DDBJ databases">
        <title>Whole genome shotgun sequence of Flavobacterium glycines NBRC 105008.</title>
        <authorList>
            <person name="Hosoyama A."/>
            <person name="Uohara A."/>
            <person name="Ohji S."/>
            <person name="Ichikawa N."/>
        </authorList>
    </citation>
    <scope>NUCLEOTIDE SEQUENCE [LARGE SCALE GENOMIC DNA]</scope>
    <source>
        <strain evidence="2 5">NBRC 105008</strain>
    </source>
</reference>
<name>A0A511CEH8_9FLAO</name>
<feature type="repeat" description="TPR" evidence="1">
    <location>
        <begin position="148"/>
        <end position="181"/>
    </location>
</feature>
<dbReference type="Pfam" id="PF13181">
    <property type="entry name" value="TPR_8"/>
    <property type="match status" value="1"/>
</dbReference>
<dbReference type="EMBL" id="FNEO01000002">
    <property type="protein sequence ID" value="SDJ34334.1"/>
    <property type="molecule type" value="Genomic_DNA"/>
</dbReference>
<dbReference type="Proteomes" id="UP000321579">
    <property type="component" value="Unassembled WGS sequence"/>
</dbReference>
<reference evidence="3 4" key="1">
    <citation type="submission" date="2016-10" db="EMBL/GenBank/DDBJ databases">
        <authorList>
            <person name="Varghese N."/>
            <person name="Submissions S."/>
        </authorList>
    </citation>
    <scope>NUCLEOTIDE SEQUENCE [LARGE SCALE GENOMIC DNA]</scope>
    <source>
        <strain evidence="3 4">Gm-149</strain>
    </source>
</reference>
<accession>A0A511CEH8</accession>
<dbReference type="Pfam" id="PF13174">
    <property type="entry name" value="TPR_6"/>
    <property type="match status" value="1"/>
</dbReference>
<dbReference type="SMART" id="SM00028">
    <property type="entry name" value="TPR"/>
    <property type="match status" value="7"/>
</dbReference>
<dbReference type="InterPro" id="IPR011990">
    <property type="entry name" value="TPR-like_helical_dom_sf"/>
</dbReference>
<protein>
    <submittedName>
        <fullName evidence="3">Tetratricopeptide repeat-containing protein</fullName>
    </submittedName>
</protein>
<gene>
    <name evidence="2" type="ORF">FGL01_17080</name>
    <name evidence="3" type="ORF">SAMN05192550_1953</name>
</gene>
<sequence length="480" mass="56809">MMPNFKLGQILKTESMQLSDEEEDYNLSLSKFESMLKTNKVLFFDSEEFEEIILHYLDTGKAALAKKALKLALDQHPKSTGLKLVQVEMLVYDDKLDIAEKLLNELYAIEPHNEEIYIQKANIYSKRDQHEKAVELLKIALQYTDDYADVYNLIGMEYLFMDNLEAAKESFIKCLEEDPEDQSALYNVVYCYEFLDQNNEAITFLDEYIEKNPYSEIAWHQKGRLHYGLKDYENAIRAFEYATLIDDEFLGAFMEKAKALERLGKYDEAIENYNRTIELEDATSYALLRIGKCYEKLGNKVLALKFYNETVHEDPLLDKGWIAITDFYLREQNFQKALFFVNKALAIDNQNRLYWKRYASINKQMNFFEEAEFGYRKAVEFGDTELDTWLFWVDILQFLGEFESAIHTLLQAGDYYPEENEIEYRLTGLYFMIHDDRKAKIHLSNALRLNFDNYILIEDLFPVVWEKKMVQNYIEKHNKQ</sequence>
<dbReference type="InterPro" id="IPR019734">
    <property type="entry name" value="TPR_rpt"/>
</dbReference>
<dbReference type="AlphaFoldDB" id="A0A511CEH8"/>
<comment type="caution">
    <text evidence="2">The sequence shown here is derived from an EMBL/GenBank/DDBJ whole genome shotgun (WGS) entry which is preliminary data.</text>
</comment>
<organism evidence="2 5">
    <name type="scientific">Flavobacterium glycines</name>
    <dbReference type="NCBI Taxonomy" id="551990"/>
    <lineage>
        <taxon>Bacteria</taxon>
        <taxon>Pseudomonadati</taxon>
        <taxon>Bacteroidota</taxon>
        <taxon>Flavobacteriia</taxon>
        <taxon>Flavobacteriales</taxon>
        <taxon>Flavobacteriaceae</taxon>
        <taxon>Flavobacterium</taxon>
    </lineage>
</organism>
<evidence type="ECO:0000313" key="4">
    <source>
        <dbReference type="Proteomes" id="UP000182367"/>
    </source>
</evidence>
<evidence type="ECO:0000313" key="5">
    <source>
        <dbReference type="Proteomes" id="UP000321579"/>
    </source>
</evidence>
<keyword evidence="1" id="KW-0802">TPR repeat</keyword>
<keyword evidence="4" id="KW-1185">Reference proteome</keyword>
<feature type="repeat" description="TPR" evidence="1">
    <location>
        <begin position="284"/>
        <end position="317"/>
    </location>
</feature>
<evidence type="ECO:0000313" key="2">
    <source>
        <dbReference type="EMBL" id="GEL10969.1"/>
    </source>
</evidence>
<dbReference type="Proteomes" id="UP000182367">
    <property type="component" value="Unassembled WGS sequence"/>
</dbReference>
<evidence type="ECO:0000256" key="1">
    <source>
        <dbReference type="PROSITE-ProRule" id="PRU00339"/>
    </source>
</evidence>
<dbReference type="PROSITE" id="PS50005">
    <property type="entry name" value="TPR"/>
    <property type="match status" value="4"/>
</dbReference>
<evidence type="ECO:0000313" key="3">
    <source>
        <dbReference type="EMBL" id="SDJ34334.1"/>
    </source>
</evidence>
<feature type="repeat" description="TPR" evidence="1">
    <location>
        <begin position="216"/>
        <end position="249"/>
    </location>
</feature>
<proteinExistence type="predicted"/>
<dbReference type="Gene3D" id="1.25.40.10">
    <property type="entry name" value="Tetratricopeptide repeat domain"/>
    <property type="match status" value="2"/>
</dbReference>
<dbReference type="SUPFAM" id="SSF48452">
    <property type="entry name" value="TPR-like"/>
    <property type="match status" value="3"/>
</dbReference>
<feature type="repeat" description="TPR" evidence="1">
    <location>
        <begin position="250"/>
        <end position="283"/>
    </location>
</feature>
<dbReference type="PANTHER" id="PTHR12558">
    <property type="entry name" value="CELL DIVISION CYCLE 16,23,27"/>
    <property type="match status" value="1"/>
</dbReference>
<dbReference type="Pfam" id="PF14559">
    <property type="entry name" value="TPR_19"/>
    <property type="match status" value="1"/>
</dbReference>
<dbReference type="EMBL" id="BJVF01000002">
    <property type="protein sequence ID" value="GEL10969.1"/>
    <property type="molecule type" value="Genomic_DNA"/>
</dbReference>